<protein>
    <submittedName>
        <fullName evidence="1">Uncharacterized protein</fullName>
    </submittedName>
</protein>
<proteinExistence type="predicted"/>
<organism evidence="1 2">
    <name type="scientific">Lentzea rhizosphaerae</name>
    <dbReference type="NCBI Taxonomy" id="2041025"/>
    <lineage>
        <taxon>Bacteria</taxon>
        <taxon>Bacillati</taxon>
        <taxon>Actinomycetota</taxon>
        <taxon>Actinomycetes</taxon>
        <taxon>Pseudonocardiales</taxon>
        <taxon>Pseudonocardiaceae</taxon>
        <taxon>Lentzea</taxon>
    </lineage>
</organism>
<evidence type="ECO:0000313" key="2">
    <source>
        <dbReference type="Proteomes" id="UP001595690"/>
    </source>
</evidence>
<sequence length="648" mass="70961">MNRPQVNQEPDAPQSTYIVLSRARSSARFSPDDGIEVTISDVPGSAKPVRFRSGTRWVDEGHDAPTPRELWIEAVGPAQTLNKAAAIFGSAGRFFSNILAFTANAAVDIPEVHIAYDATPGCTEREFLEVFLPDEVGPLREGRIVKSGEVLAVFEGLRASGSPARLGRAAQQYGLALRHWYFGGEWLSLAHLYMAAETLTRAMIRHQCERHSLQTEELARRQGIDIDDDGKWKHRLEVWARRDVIFDGDRETYNKARSASDGIEHGFMEFEDVNRKALDVTDKVFSYIRRAILTLLKLPEMDFPDLWQRPPRDVASLRKIIRGHLVGDGTNPAVPGEDHPRLKWTSRVSKLERTGENLSVSFEEKFTVRCSPGYGFRGQAIEVRGRLEPGQPTYAQSVVAEVSQSAAPAVPSEDSAFDLIRQAKDLAVQVAASGTSVGFPPALLNVFGLFGTILSLFEAIEVLLRDDRPVEAAVLLHSMMTGTCRLESIASHANPAGAALKARLDAMERHAGLLEARSDEAQAFKGKIEEHRTMAAAMGVIAADSAPEARAGHFYDRNQNSIRLLDEIALADELAAVMHTVTDTSGNQALNTKILDPALRAAVAADAVDALITAAVSLAATMQWPIDHDAVRDIQRRAIALREASADS</sequence>
<dbReference type="Proteomes" id="UP001595690">
    <property type="component" value="Unassembled WGS sequence"/>
</dbReference>
<keyword evidence="2" id="KW-1185">Reference proteome</keyword>
<gene>
    <name evidence="1" type="ORF">ACFOWZ_44500</name>
</gene>
<dbReference type="RefSeq" id="WP_382380204.1">
    <property type="nucleotide sequence ID" value="NZ_JBHRZI010000056.1"/>
</dbReference>
<comment type="caution">
    <text evidence="1">The sequence shown here is derived from an EMBL/GenBank/DDBJ whole genome shotgun (WGS) entry which is preliminary data.</text>
</comment>
<reference evidence="2" key="1">
    <citation type="journal article" date="2019" name="Int. J. Syst. Evol. Microbiol.">
        <title>The Global Catalogue of Microorganisms (GCM) 10K type strain sequencing project: providing services to taxonomists for standard genome sequencing and annotation.</title>
        <authorList>
            <consortium name="The Broad Institute Genomics Platform"/>
            <consortium name="The Broad Institute Genome Sequencing Center for Infectious Disease"/>
            <person name="Wu L."/>
            <person name="Ma J."/>
        </authorList>
    </citation>
    <scope>NUCLEOTIDE SEQUENCE [LARGE SCALE GENOMIC DNA]</scope>
    <source>
        <strain evidence="2">CGMCC 4.7405</strain>
    </source>
</reference>
<name>A0ABV8C8Y3_9PSEU</name>
<dbReference type="EMBL" id="JBHRZI010000056">
    <property type="protein sequence ID" value="MFC3898573.1"/>
    <property type="molecule type" value="Genomic_DNA"/>
</dbReference>
<evidence type="ECO:0000313" key="1">
    <source>
        <dbReference type="EMBL" id="MFC3898573.1"/>
    </source>
</evidence>
<accession>A0ABV8C8Y3</accession>